<reference evidence="6 7" key="1">
    <citation type="journal article" date="2021" name="Sci. Rep.">
        <title>The genome of the diatom Chaetoceros tenuissimus carries an ancient integrated fragment of an extant virus.</title>
        <authorList>
            <person name="Hongo Y."/>
            <person name="Kimura K."/>
            <person name="Takaki Y."/>
            <person name="Yoshida Y."/>
            <person name="Baba S."/>
            <person name="Kobayashi G."/>
            <person name="Nagasaki K."/>
            <person name="Hano T."/>
            <person name="Tomaru Y."/>
        </authorList>
    </citation>
    <scope>NUCLEOTIDE SEQUENCE [LARGE SCALE GENOMIC DNA]</scope>
    <source>
        <strain evidence="6 7">NIES-3715</strain>
    </source>
</reference>
<keyword evidence="7" id="KW-1185">Reference proteome</keyword>
<evidence type="ECO:0000256" key="2">
    <source>
        <dbReference type="ARBA" id="ARBA00018687"/>
    </source>
</evidence>
<sequence length="1121" mass="129048">MAPAAAVSPLRLPLEDRQKQFKPGSIRRIKLKNFLTYADVEVHLGSRLNVVIGPNGTGKSTILCAICLGLGGQPPLLGRADDARTFIMHEKDIATIEIELAPFPDKPTHIIRRTIDRNKGSNSRQAKGKAASTYEINGQEVKVDQVSKLVSDTYKIAIENLCTFLPQDRVGSFSGFDSKQLLEETEKSVGGDLHAKHMELVKLENEYLNSDGELKNIEDELERLKSEVKELERQRDLMEERKEMEEKLDLYKKKMLWLDFEEARDAAKELKTEKKAAQKQLTEAENGMGPLNEQLQALNGEIKRGLEQKVALERDMQVKKRIYENSLSKVEKCNDDIDEKQGDLATIDSDKRKAEQDVKSCEQQLERREAVLRDYPSLAEMKEKVAETQSQARVARKEVQNARNDLNQKTAVFKEAQQDLDMKQRRFAAMKDDKARRNESIFARDQNLKQVYDYINSNRTIFRRPVHGPIVCEIDTQDTKISDYLDQHVSGNVFRQFVVECKEDLQLLYREVREKRGLRINVHLVQRGEVEEKPRMYSEQKMNRLKQKYGVVGYLDEFFSAPGPIMQALRNQSNVQSVLVGGPHTKLSDELENYLFQREDGNGFQAFCIFVKERNKRNPNGNSKDYKYTGSVSRYRNDSRNIDTSEVVAAKMLSPGVPQEDKIRAENEVKNAQNLIAELEPGKLEALEKHNQLVESAQKIQQEYKDAQIGLNEVKKHQENFERAQRKLQQANEIAAMDNKNEKKRTVQQIRKLMEQAIGEIKKANDAYDVYIDAVARHAGVKLSEDGLVSKRDLLIDQLDVMKRQTEGLRARVQELAKRFQHARERTLQLKDIADREAPLGTPDEPTEIKEALEKITTDKDELKDLIVEAKEVLETTVENYGAIRRYEEQKAALEIQQEKYDGLKDSKETRKKELDAKKQPYHSRLTNIINEVNELFENYMKDLGCAGRVALYTGEEARGDEEKKDNFKDWGIQIQVKFREKSQLQTLSAQVHSGGERSVSTIMYLMAMQDLMKSPFRCVDEINQGLDERNERLVFKRIVENSTRAPEDTSDPSSHCGQYFLITPKLLPNLTDMENEDVTVHCIFNGYENFDHYSDWNVDRLLEYRNESNGDSPVKRRRVK</sequence>
<feature type="coiled-coil region" evidence="4">
    <location>
        <begin position="344"/>
        <end position="433"/>
    </location>
</feature>
<comment type="caution">
    <text evidence="6">The sequence shown here is derived from an EMBL/GenBank/DDBJ whole genome shotgun (WGS) entry which is preliminary data.</text>
</comment>
<evidence type="ECO:0000259" key="5">
    <source>
        <dbReference type="Pfam" id="PF13476"/>
    </source>
</evidence>
<dbReference type="InterPro" id="IPR038729">
    <property type="entry name" value="Rad50/SbcC_AAA"/>
</dbReference>
<dbReference type="EMBL" id="BLLK01000029">
    <property type="protein sequence ID" value="GFH48630.1"/>
    <property type="molecule type" value="Genomic_DNA"/>
</dbReference>
<dbReference type="PANTHER" id="PTHR45916:SF1">
    <property type="entry name" value="STRUCTURAL MAINTENANCE OF CHROMOSOMES PROTEIN 5"/>
    <property type="match status" value="1"/>
</dbReference>
<dbReference type="GO" id="GO:0005634">
    <property type="term" value="C:nucleus"/>
    <property type="evidence" value="ECO:0007669"/>
    <property type="project" value="TreeGrafter"/>
</dbReference>
<dbReference type="GO" id="GO:0003697">
    <property type="term" value="F:single-stranded DNA binding"/>
    <property type="evidence" value="ECO:0007669"/>
    <property type="project" value="TreeGrafter"/>
</dbReference>
<feature type="coiled-coil region" evidence="4">
    <location>
        <begin position="200"/>
        <end position="315"/>
    </location>
</feature>
<protein>
    <recommendedName>
        <fullName evidence="2">Structural maintenance of chromosomes protein 5</fullName>
    </recommendedName>
</protein>
<dbReference type="Proteomes" id="UP001054902">
    <property type="component" value="Unassembled WGS sequence"/>
</dbReference>
<keyword evidence="3 4" id="KW-0175">Coiled coil</keyword>
<dbReference type="Gene3D" id="3.40.50.300">
    <property type="entry name" value="P-loop containing nucleotide triphosphate hydrolases"/>
    <property type="match status" value="2"/>
</dbReference>
<evidence type="ECO:0000256" key="4">
    <source>
        <dbReference type="SAM" id="Coils"/>
    </source>
</evidence>
<feature type="coiled-coil region" evidence="4">
    <location>
        <begin position="799"/>
        <end position="907"/>
    </location>
</feature>
<proteinExistence type="inferred from homology"/>
<organism evidence="6 7">
    <name type="scientific">Chaetoceros tenuissimus</name>
    <dbReference type="NCBI Taxonomy" id="426638"/>
    <lineage>
        <taxon>Eukaryota</taxon>
        <taxon>Sar</taxon>
        <taxon>Stramenopiles</taxon>
        <taxon>Ochrophyta</taxon>
        <taxon>Bacillariophyta</taxon>
        <taxon>Coscinodiscophyceae</taxon>
        <taxon>Chaetocerotophycidae</taxon>
        <taxon>Chaetocerotales</taxon>
        <taxon>Chaetocerotaceae</taxon>
        <taxon>Chaetoceros</taxon>
    </lineage>
</organism>
<dbReference type="InterPro" id="IPR027417">
    <property type="entry name" value="P-loop_NTPase"/>
</dbReference>
<accession>A0AAD3CPV4</accession>
<feature type="domain" description="Rad50/SbcC-type AAA" evidence="5">
    <location>
        <begin position="28"/>
        <end position="255"/>
    </location>
</feature>
<dbReference type="Pfam" id="PF13476">
    <property type="entry name" value="AAA_23"/>
    <property type="match status" value="1"/>
</dbReference>
<evidence type="ECO:0000313" key="6">
    <source>
        <dbReference type="EMBL" id="GFH48630.1"/>
    </source>
</evidence>
<evidence type="ECO:0000256" key="3">
    <source>
        <dbReference type="ARBA" id="ARBA00023054"/>
    </source>
</evidence>
<name>A0AAD3CPV4_9STRA</name>
<dbReference type="SUPFAM" id="SSF52540">
    <property type="entry name" value="P-loop containing nucleoside triphosphate hydrolases"/>
    <property type="match status" value="2"/>
</dbReference>
<dbReference type="GO" id="GO:0000724">
    <property type="term" value="P:double-strand break repair via homologous recombination"/>
    <property type="evidence" value="ECO:0007669"/>
    <property type="project" value="TreeGrafter"/>
</dbReference>
<comment type="similarity">
    <text evidence="1">Belongs to the SMC family. SMC5 subfamily.</text>
</comment>
<evidence type="ECO:0000256" key="1">
    <source>
        <dbReference type="ARBA" id="ARBA00010171"/>
    </source>
</evidence>
<evidence type="ECO:0000313" key="7">
    <source>
        <dbReference type="Proteomes" id="UP001054902"/>
    </source>
</evidence>
<feature type="coiled-coil region" evidence="4">
    <location>
        <begin position="687"/>
        <end position="767"/>
    </location>
</feature>
<gene>
    <name evidence="6" type="ORF">CTEN210_05106</name>
</gene>
<dbReference type="GO" id="GO:0016887">
    <property type="term" value="F:ATP hydrolysis activity"/>
    <property type="evidence" value="ECO:0007669"/>
    <property type="project" value="InterPro"/>
</dbReference>
<dbReference type="GO" id="GO:0030915">
    <property type="term" value="C:Smc5-Smc6 complex"/>
    <property type="evidence" value="ECO:0007669"/>
    <property type="project" value="TreeGrafter"/>
</dbReference>
<dbReference type="PANTHER" id="PTHR45916">
    <property type="entry name" value="STRUCTURAL MAINTENANCE OF CHROMOSOMES PROTEIN 5"/>
    <property type="match status" value="1"/>
</dbReference>
<dbReference type="AlphaFoldDB" id="A0AAD3CPV4"/>